<keyword evidence="2" id="KW-1185">Reference proteome</keyword>
<protein>
    <submittedName>
        <fullName evidence="1">Uncharacterized protein</fullName>
    </submittedName>
</protein>
<evidence type="ECO:0000313" key="1">
    <source>
        <dbReference type="EMBL" id="AXE60565.1"/>
    </source>
</evidence>
<accession>A0A2Z5IPM3</accession>
<gene>
    <name evidence="1" type="ORF">DA803_00420</name>
</gene>
<dbReference type="AlphaFoldDB" id="A0A2Z5IPM3"/>
<dbReference type="EMBL" id="CP029295">
    <property type="protein sequence ID" value="AXE60565.1"/>
    <property type="molecule type" value="Genomic_DNA"/>
</dbReference>
<dbReference type="KEGG" id="mpho:DA803_00420"/>
<reference evidence="1 2" key="1">
    <citation type="submission" date="2018-05" db="EMBL/GenBank/DDBJ databases">
        <title>Annotation of the Mycoplasma phocidae genome.</title>
        <authorList>
            <person name="Brown D.R."/>
            <person name="Kutish G.F."/>
            <person name="Frasca S.Jr."/>
        </authorList>
    </citation>
    <scope>NUCLEOTIDE SEQUENCE [LARGE SCALE GENOMIC DNA]</scope>
    <source>
        <strain evidence="1 2">105</strain>
    </source>
</reference>
<evidence type="ECO:0000313" key="2">
    <source>
        <dbReference type="Proteomes" id="UP000252477"/>
    </source>
</evidence>
<organism evidence="1 2">
    <name type="scientific">[Mycoplasma] phocae</name>
    <dbReference type="NCBI Taxonomy" id="142651"/>
    <lineage>
        <taxon>Bacteria</taxon>
        <taxon>Bacillati</taxon>
        <taxon>Mycoplasmatota</taxon>
        <taxon>Mycoplasmoidales</taxon>
        <taxon>Metamycoplasmataceae</taxon>
        <taxon>Metamycoplasma</taxon>
    </lineage>
</organism>
<name>A0A2Z5IPM3_9BACT</name>
<dbReference type="Proteomes" id="UP000252477">
    <property type="component" value="Chromosome"/>
</dbReference>
<sequence length="209" mass="25046">MPIDNFNDMIAFPILRTLDMTVYIKLSKKPFRNAIKCLENIEQPSKYDRDFFENLYFEEHEFYLVRTSEFDEFTENAYSHWNYQNDELNYQPSNFILNTLKDFQAIINRKKLENATLIIMDIQPHQAKPYYVYCDPKIAKEELDYLFEFFSKRDALLINASSVLFEELPIANKKFFDPNDLSHLYLTNQIGLYAEKNIKILEEKLQNIN</sequence>
<proteinExistence type="predicted"/>